<feature type="active site" evidence="8">
    <location>
        <position position="424"/>
    </location>
</feature>
<evidence type="ECO:0000256" key="5">
    <source>
        <dbReference type="ARBA" id="ARBA00022670"/>
    </source>
</evidence>
<feature type="binding site" evidence="8">
    <location>
        <position position="343"/>
    </location>
    <ligand>
        <name>Mn(2+)</name>
        <dbReference type="ChEBI" id="CHEBI:29035"/>
        <label>1</label>
    </ligand>
</feature>
<dbReference type="SUPFAM" id="SSF52949">
    <property type="entry name" value="Macro domain-like"/>
    <property type="match status" value="1"/>
</dbReference>
<evidence type="ECO:0000256" key="8">
    <source>
        <dbReference type="HAMAP-Rule" id="MF_00181"/>
    </source>
</evidence>
<reference evidence="11 12" key="1">
    <citation type="submission" date="2024-09" db="EMBL/GenBank/DDBJ databases">
        <authorList>
            <person name="Sun Q."/>
            <person name="Mori K."/>
        </authorList>
    </citation>
    <scope>NUCLEOTIDE SEQUENCE [LARGE SCALE GENOMIC DNA]</scope>
    <source>
        <strain evidence="11 12">CCM 7759</strain>
    </source>
</reference>
<feature type="binding site" evidence="8">
    <location>
        <position position="338"/>
    </location>
    <ligand>
        <name>Mn(2+)</name>
        <dbReference type="ChEBI" id="CHEBI:29035"/>
        <label>2</label>
    </ligand>
</feature>
<dbReference type="EMBL" id="JBHLWN010000074">
    <property type="protein sequence ID" value="MFC0214538.1"/>
    <property type="molecule type" value="Genomic_DNA"/>
</dbReference>
<sequence length="571" mass="59289">MRVRNEIRFTIVSEAEAGAALAGGETAGRAASALGVAGAGAASVPDERPDEVRAGAGAMRSETGAGAGAERSETGASAGAAFEAAQSEAAALLFVTPEQLREAQPLAEAAELLGAGALAELRRRAASGLFAGELGETAVLATYGAGRAPYVVLSGLGGSAKEPGGAVWRDAAVHAAREALRAKLERLAVRLPADAVQPAAEGIALGHYRMADYKRDAAPRPVIREVAITVPGGSAEAAAAREAVRRAVAIAEGQNYARDLTNLPGNKLTPALMAEEALRLAMEYGFPCQVLDETQILEAGLGGLHEVGKGSVNPPRMIAIRYQGREEWDGDVLGLVGKGITFDTGGISLKKPEGMEEMISDMGGAATLLGLLHIVGELRPKINLLVVIPAAENMPSGGAFKPGDVITIMDGYTVEVLNTDAEGRIVLADGVLYAKKLGATKLIDVATLTGAILVCFADVATGAVTNDDAFLGDVLQASSEAGEKLWQLPNYKEYRDMLKSDVADIKNATTADRWAGAITGGLFVGRFAEDTPWIHLDTGGTAWLWSEKGTEPKGGTGVMVRTLARYILTRE</sequence>
<dbReference type="PANTHER" id="PTHR11963">
    <property type="entry name" value="LEUCINE AMINOPEPTIDASE-RELATED"/>
    <property type="match status" value="1"/>
</dbReference>
<dbReference type="InterPro" id="IPR043472">
    <property type="entry name" value="Macro_dom-like"/>
</dbReference>
<feature type="binding site" evidence="8">
    <location>
        <position position="422"/>
    </location>
    <ligand>
        <name>Mn(2+)</name>
        <dbReference type="ChEBI" id="CHEBI:29035"/>
        <label>1</label>
    </ligand>
</feature>
<feature type="domain" description="Cytosol aminopeptidase" evidence="10">
    <location>
        <begin position="418"/>
        <end position="425"/>
    </location>
</feature>
<dbReference type="SUPFAM" id="SSF53187">
    <property type="entry name" value="Zn-dependent exopeptidases"/>
    <property type="match status" value="1"/>
</dbReference>
<comment type="subcellular location">
    <subcellularLocation>
        <location evidence="8">Cytoplasm</location>
    </subcellularLocation>
</comment>
<name>A0ABV6DPG2_9BACL</name>
<accession>A0ABV6DPG2</accession>
<evidence type="ECO:0000256" key="1">
    <source>
        <dbReference type="ARBA" id="ARBA00000135"/>
    </source>
</evidence>
<feature type="binding site" evidence="8">
    <location>
        <position position="422"/>
    </location>
    <ligand>
        <name>Mn(2+)</name>
        <dbReference type="ChEBI" id="CHEBI:29035"/>
        <label>2</label>
    </ligand>
</feature>
<comment type="similarity">
    <text evidence="3 8">Belongs to the peptidase M17 family.</text>
</comment>
<dbReference type="InterPro" id="IPR023042">
    <property type="entry name" value="Peptidase_M17_leu_NH2_pept"/>
</dbReference>
<dbReference type="CDD" id="cd00433">
    <property type="entry name" value="Peptidase_M17"/>
    <property type="match status" value="1"/>
</dbReference>
<dbReference type="PANTHER" id="PTHR11963:SF23">
    <property type="entry name" value="CYTOSOL AMINOPEPTIDASE"/>
    <property type="match status" value="1"/>
</dbReference>
<dbReference type="PROSITE" id="PS00631">
    <property type="entry name" value="CYTOSOL_AP"/>
    <property type="match status" value="1"/>
</dbReference>
<feature type="binding site" evidence="8">
    <location>
        <position position="420"/>
    </location>
    <ligand>
        <name>Mn(2+)</name>
        <dbReference type="ChEBI" id="CHEBI:29035"/>
        <label>1</label>
    </ligand>
</feature>
<dbReference type="Pfam" id="PF00883">
    <property type="entry name" value="Peptidase_M17"/>
    <property type="match status" value="1"/>
</dbReference>
<comment type="catalytic activity">
    <reaction evidence="1 8">
        <text>Release of an N-terminal amino acid, Xaa-|-Yaa-, in which Xaa is preferably Leu, but may be other amino acids including Pro although not Arg or Lys, and Yaa may be Pro. Amino acid amides and methyl esters are also readily hydrolyzed, but rates on arylamides are exceedingly low.</text>
        <dbReference type="EC" id="3.4.11.1"/>
    </reaction>
</comment>
<comment type="function">
    <text evidence="7 8">Presumably involved in the processing and regular turnover of intracellular proteins. Catalyzes the removal of unsubstituted N-terminal amino acids from various peptides.</text>
</comment>
<evidence type="ECO:0000259" key="10">
    <source>
        <dbReference type="PROSITE" id="PS00631"/>
    </source>
</evidence>
<keyword evidence="12" id="KW-1185">Reference proteome</keyword>
<evidence type="ECO:0000313" key="11">
    <source>
        <dbReference type="EMBL" id="MFC0214538.1"/>
    </source>
</evidence>
<gene>
    <name evidence="8" type="primary">pepA</name>
    <name evidence="11" type="ORF">ACFFK0_19070</name>
</gene>
<feature type="binding site" evidence="8">
    <location>
        <position position="361"/>
    </location>
    <ligand>
        <name>Mn(2+)</name>
        <dbReference type="ChEBI" id="CHEBI:29035"/>
        <label>2</label>
    </ligand>
</feature>
<organism evidence="11 12">
    <name type="scientific">Paenibacillus chartarius</name>
    <dbReference type="NCBI Taxonomy" id="747481"/>
    <lineage>
        <taxon>Bacteria</taxon>
        <taxon>Bacillati</taxon>
        <taxon>Bacillota</taxon>
        <taxon>Bacilli</taxon>
        <taxon>Bacillales</taxon>
        <taxon>Paenibacillaceae</taxon>
        <taxon>Paenibacillus</taxon>
    </lineage>
</organism>
<dbReference type="EC" id="3.4.11.1" evidence="8"/>
<feature type="region of interest" description="Disordered" evidence="9">
    <location>
        <begin position="39"/>
        <end position="80"/>
    </location>
</feature>
<keyword evidence="4 8" id="KW-0031">Aminopeptidase</keyword>
<keyword evidence="6 8" id="KW-0378">Hydrolase</keyword>
<proteinExistence type="inferred from homology"/>
<comment type="catalytic activity">
    <reaction evidence="2 8">
        <text>Release of an N-terminal amino acid, preferentially leucine, but not glutamic or aspartic acids.</text>
        <dbReference type="EC" id="3.4.11.10"/>
    </reaction>
</comment>
<dbReference type="InterPro" id="IPR000819">
    <property type="entry name" value="Peptidase_M17_C"/>
</dbReference>
<dbReference type="NCBIfam" id="NF002073">
    <property type="entry name" value="PRK00913.1-2"/>
    <property type="match status" value="1"/>
</dbReference>
<dbReference type="InterPro" id="IPR008283">
    <property type="entry name" value="Peptidase_M17_N"/>
</dbReference>
<dbReference type="Gene3D" id="3.40.220.10">
    <property type="entry name" value="Leucine Aminopeptidase, subunit E, domain 1"/>
    <property type="match status" value="1"/>
</dbReference>
<comment type="cofactor">
    <cofactor evidence="8">
        <name>Mn(2+)</name>
        <dbReference type="ChEBI" id="CHEBI:29035"/>
    </cofactor>
    <text evidence="8">Binds 2 manganese ions per subunit.</text>
</comment>
<evidence type="ECO:0000256" key="4">
    <source>
        <dbReference type="ARBA" id="ARBA00022438"/>
    </source>
</evidence>
<keyword evidence="8" id="KW-0963">Cytoplasm</keyword>
<evidence type="ECO:0000256" key="7">
    <source>
        <dbReference type="ARBA" id="ARBA00049972"/>
    </source>
</evidence>
<dbReference type="Gene3D" id="3.40.630.10">
    <property type="entry name" value="Zn peptidases"/>
    <property type="match status" value="1"/>
</dbReference>
<dbReference type="EC" id="3.4.11.10" evidence="8"/>
<dbReference type="RefSeq" id="WP_377471917.1">
    <property type="nucleotide sequence ID" value="NZ_JBHLWN010000074.1"/>
</dbReference>
<protein>
    <recommendedName>
        <fullName evidence="8">Probable cytosol aminopeptidase</fullName>
        <ecNumber evidence="8">3.4.11.1</ecNumber>
    </recommendedName>
    <alternativeName>
        <fullName evidence="8">Leucine aminopeptidase</fullName>
        <shortName evidence="8">LAP</shortName>
        <ecNumber evidence="8">3.4.11.10</ecNumber>
    </alternativeName>
    <alternativeName>
        <fullName evidence="8">Leucyl aminopeptidase</fullName>
    </alternativeName>
</protein>
<evidence type="ECO:0000256" key="3">
    <source>
        <dbReference type="ARBA" id="ARBA00009528"/>
    </source>
</evidence>
<dbReference type="Proteomes" id="UP001589776">
    <property type="component" value="Unassembled WGS sequence"/>
</dbReference>
<evidence type="ECO:0000256" key="6">
    <source>
        <dbReference type="ARBA" id="ARBA00022801"/>
    </source>
</evidence>
<evidence type="ECO:0000313" key="12">
    <source>
        <dbReference type="Proteomes" id="UP001589776"/>
    </source>
</evidence>
<feature type="active site" evidence="8">
    <location>
        <position position="350"/>
    </location>
</feature>
<evidence type="ECO:0000256" key="9">
    <source>
        <dbReference type="SAM" id="MobiDB-lite"/>
    </source>
</evidence>
<feature type="binding site" evidence="8">
    <location>
        <position position="343"/>
    </location>
    <ligand>
        <name>Mn(2+)</name>
        <dbReference type="ChEBI" id="CHEBI:29035"/>
        <label>2</label>
    </ligand>
</feature>
<keyword evidence="8" id="KW-0479">Metal-binding</keyword>
<dbReference type="GO" id="GO:0004177">
    <property type="term" value="F:aminopeptidase activity"/>
    <property type="evidence" value="ECO:0007669"/>
    <property type="project" value="UniProtKB-KW"/>
</dbReference>
<dbReference type="HAMAP" id="MF_00181">
    <property type="entry name" value="Cytosol_peptidase_M17"/>
    <property type="match status" value="1"/>
</dbReference>
<dbReference type="InterPro" id="IPR011356">
    <property type="entry name" value="Leucine_aapep/pepB"/>
</dbReference>
<evidence type="ECO:0000256" key="2">
    <source>
        <dbReference type="ARBA" id="ARBA00000967"/>
    </source>
</evidence>
<comment type="caution">
    <text evidence="11">The sequence shown here is derived from an EMBL/GenBank/DDBJ whole genome shotgun (WGS) entry which is preliminary data.</text>
</comment>
<keyword evidence="5 8" id="KW-0645">Protease</keyword>
<dbReference type="PRINTS" id="PR00481">
    <property type="entry name" value="LAMNOPPTDASE"/>
</dbReference>
<dbReference type="Pfam" id="PF02789">
    <property type="entry name" value="Peptidase_M17_N"/>
    <property type="match status" value="1"/>
</dbReference>
<keyword evidence="8" id="KW-0464">Manganese</keyword>